<evidence type="ECO:0000313" key="1">
    <source>
        <dbReference type="EMBL" id="SVA52613.1"/>
    </source>
</evidence>
<organism evidence="1">
    <name type="scientific">marine metagenome</name>
    <dbReference type="NCBI Taxonomy" id="408172"/>
    <lineage>
        <taxon>unclassified sequences</taxon>
        <taxon>metagenomes</taxon>
        <taxon>ecological metagenomes</taxon>
    </lineage>
</organism>
<accession>A0A381WL44</accession>
<dbReference type="EMBL" id="UINC01011993">
    <property type="protein sequence ID" value="SVA52613.1"/>
    <property type="molecule type" value="Genomic_DNA"/>
</dbReference>
<proteinExistence type="predicted"/>
<protein>
    <submittedName>
        <fullName evidence="1">Uncharacterized protein</fullName>
    </submittedName>
</protein>
<dbReference type="AlphaFoldDB" id="A0A381WL44"/>
<sequence length="193" mass="19414">MSKIIVDAIQKTGGAALTIPAADGSAGQFLKTDGSATLSFATETTTDATKLPLAGGTLTGALTTTTVTMSDNLLTTPIVKDYAETVYAGGNTSTAVTLAETNGNVQTWTMTGNCTFTMPSGSGLQAGSSMTLILTQDGTGSRTGTFTGVKWAGATAVTLTTTATTGIDILTFYTFNGGASPVWYGFASGLAMA</sequence>
<reference evidence="1" key="1">
    <citation type="submission" date="2018-05" db="EMBL/GenBank/DDBJ databases">
        <authorList>
            <person name="Lanie J.A."/>
            <person name="Ng W.-L."/>
            <person name="Kazmierczak K.M."/>
            <person name="Andrzejewski T.M."/>
            <person name="Davidsen T.M."/>
            <person name="Wayne K.J."/>
            <person name="Tettelin H."/>
            <person name="Glass J.I."/>
            <person name="Rusch D."/>
            <person name="Podicherti R."/>
            <person name="Tsui H.-C.T."/>
            <person name="Winkler M.E."/>
        </authorList>
    </citation>
    <scope>NUCLEOTIDE SEQUENCE</scope>
</reference>
<gene>
    <name evidence="1" type="ORF">METZ01_LOCUS105467</name>
</gene>
<name>A0A381WL44_9ZZZZ</name>